<keyword evidence="3" id="KW-1133">Transmembrane helix</keyword>
<organism evidence="4 5">
    <name type="scientific">Anaeromyxobacter dehalogenans (strain ATCC BAA-258 / DSM 21875 / 2CP-1)</name>
    <dbReference type="NCBI Taxonomy" id="455488"/>
    <lineage>
        <taxon>Bacteria</taxon>
        <taxon>Pseudomonadati</taxon>
        <taxon>Myxococcota</taxon>
        <taxon>Myxococcia</taxon>
        <taxon>Myxococcales</taxon>
        <taxon>Cystobacterineae</taxon>
        <taxon>Anaeromyxobacteraceae</taxon>
        <taxon>Anaeromyxobacter</taxon>
    </lineage>
</organism>
<keyword evidence="3" id="KW-0812">Transmembrane</keyword>
<accession>B8JCZ5</accession>
<feature type="transmembrane region" description="Helical" evidence="3">
    <location>
        <begin position="131"/>
        <end position="151"/>
    </location>
</feature>
<dbReference type="Proteomes" id="UP000007089">
    <property type="component" value="Chromosome"/>
</dbReference>
<dbReference type="PANTHER" id="PTHR44227">
    <property type="match status" value="1"/>
</dbReference>
<dbReference type="InterPro" id="IPR011990">
    <property type="entry name" value="TPR-like_helical_dom_sf"/>
</dbReference>
<dbReference type="SMART" id="SM00028">
    <property type="entry name" value="TPR"/>
    <property type="match status" value="3"/>
</dbReference>
<protein>
    <submittedName>
        <fullName evidence="4">Tetratricopeptide TPR_4</fullName>
    </submittedName>
</protein>
<feature type="transmembrane region" description="Helical" evidence="3">
    <location>
        <begin position="387"/>
        <end position="406"/>
    </location>
</feature>
<evidence type="ECO:0000256" key="1">
    <source>
        <dbReference type="ARBA" id="ARBA00022737"/>
    </source>
</evidence>
<evidence type="ECO:0000313" key="5">
    <source>
        <dbReference type="Proteomes" id="UP000007089"/>
    </source>
</evidence>
<sequence length="575" mass="61515">MTHAGDAPDARVGGTIRPSAHLAAVVAVILLGLAAYANAWHSAFVFDDVDHVRDNPIVRNPSAFGWNGGGWRALPSRSIAYLSFALNYRFGGSDPVGFHAVNVAMHLLTATLVYALVIAAFRTPRLARSALAAQASTVGLVAAALFVAHPLQTQAVTYVVQRMTSLAALFYLGAVALYARWRLMDATRHRWGRPAAYAGMLACAVLAMRTKEIAFTLPFAIALYELTFFEPDGRRLRRLWPILTTAAIIPLTVLLTATAGGGADVASTTLAATRVQTDLSRLEYLITQIPVVVTYLFLLLVPVGQNIDHDYPIYRSFFAPEVRSGLAVLAAAACAGAWAYARTSGKARSPADPAARLVGFCVAWWFLTLAVESSVIPIVDVINEHRVYLPSVGFFVAAAIGILLAARRAVGADVAPRAAALAGIGLACVFAVATLARNRVWSSDVALWTDAAAKSPNKMRPNLNLGTALVEAGRFREAEAPLRRAALLDPASALPHVQLAGVLLTQRRGAEAEAELRSALRLAPRDPDATFNLAMLLSGSNRSDEARPLFSRFLEIAPASYGRARRIAADRLASH</sequence>
<feature type="transmembrane region" description="Helical" evidence="3">
    <location>
        <begin position="239"/>
        <end position="263"/>
    </location>
</feature>
<dbReference type="HOGENOM" id="CLU_011615_5_1_7"/>
<dbReference type="InterPro" id="IPR052346">
    <property type="entry name" value="O-mannosyl-transferase_TMTC"/>
</dbReference>
<dbReference type="KEGG" id="acp:A2cp1_0666"/>
<feature type="transmembrane region" description="Helical" evidence="3">
    <location>
        <begin position="353"/>
        <end position="375"/>
    </location>
</feature>
<evidence type="ECO:0000256" key="3">
    <source>
        <dbReference type="SAM" id="Phobius"/>
    </source>
</evidence>
<keyword evidence="5" id="KW-1185">Reference proteome</keyword>
<feature type="transmembrane region" description="Helical" evidence="3">
    <location>
        <begin position="20"/>
        <end position="39"/>
    </location>
</feature>
<feature type="transmembrane region" description="Helical" evidence="3">
    <location>
        <begin position="324"/>
        <end position="341"/>
    </location>
</feature>
<keyword evidence="2" id="KW-0802">TPR repeat</keyword>
<dbReference type="InterPro" id="IPR019734">
    <property type="entry name" value="TPR_rpt"/>
</dbReference>
<proteinExistence type="predicted"/>
<dbReference type="Pfam" id="PF14559">
    <property type="entry name" value="TPR_19"/>
    <property type="match status" value="1"/>
</dbReference>
<dbReference type="SUPFAM" id="SSF48452">
    <property type="entry name" value="TPR-like"/>
    <property type="match status" value="1"/>
</dbReference>
<gene>
    <name evidence="4" type="ordered locus">A2cp1_0666</name>
</gene>
<reference evidence="4" key="1">
    <citation type="submission" date="2009-01" db="EMBL/GenBank/DDBJ databases">
        <title>Complete sequence of Anaeromyxobacter dehalogenans 2CP-1.</title>
        <authorList>
            <consortium name="US DOE Joint Genome Institute"/>
            <person name="Lucas S."/>
            <person name="Copeland A."/>
            <person name="Lapidus A."/>
            <person name="Glavina del Rio T."/>
            <person name="Dalin E."/>
            <person name="Tice H."/>
            <person name="Bruce D."/>
            <person name="Goodwin L."/>
            <person name="Pitluck S."/>
            <person name="Saunders E."/>
            <person name="Brettin T."/>
            <person name="Detter J.C."/>
            <person name="Han C."/>
            <person name="Larimer F."/>
            <person name="Land M."/>
            <person name="Hauser L."/>
            <person name="Kyrpides N."/>
            <person name="Ovchinnikova G."/>
            <person name="Beliaev A.S."/>
            <person name="Richardson P."/>
        </authorList>
    </citation>
    <scope>NUCLEOTIDE SEQUENCE</scope>
    <source>
        <strain evidence="4">2CP-1</strain>
    </source>
</reference>
<feature type="transmembrane region" description="Helical" evidence="3">
    <location>
        <begin position="284"/>
        <end position="304"/>
    </location>
</feature>
<evidence type="ECO:0000256" key="2">
    <source>
        <dbReference type="ARBA" id="ARBA00022803"/>
    </source>
</evidence>
<feature type="transmembrane region" description="Helical" evidence="3">
    <location>
        <begin position="418"/>
        <end position="436"/>
    </location>
</feature>
<dbReference type="Gene3D" id="1.25.40.10">
    <property type="entry name" value="Tetratricopeptide repeat domain"/>
    <property type="match status" value="1"/>
</dbReference>
<evidence type="ECO:0000313" key="4">
    <source>
        <dbReference type="EMBL" id="ACL64023.1"/>
    </source>
</evidence>
<keyword evidence="1" id="KW-0677">Repeat</keyword>
<feature type="transmembrane region" description="Helical" evidence="3">
    <location>
        <begin position="195"/>
        <end position="219"/>
    </location>
</feature>
<name>B8JCZ5_ANAD2</name>
<dbReference type="EMBL" id="CP001359">
    <property type="protein sequence ID" value="ACL64023.1"/>
    <property type="molecule type" value="Genomic_DNA"/>
</dbReference>
<dbReference type="PANTHER" id="PTHR44227:SF3">
    <property type="entry name" value="PROTEIN O-MANNOSYL-TRANSFERASE TMTC4"/>
    <property type="match status" value="1"/>
</dbReference>
<feature type="transmembrane region" description="Helical" evidence="3">
    <location>
        <begin position="163"/>
        <end position="183"/>
    </location>
</feature>
<keyword evidence="3" id="KW-0472">Membrane</keyword>
<dbReference type="AlphaFoldDB" id="B8JCZ5"/>
<feature type="transmembrane region" description="Helical" evidence="3">
    <location>
        <begin position="96"/>
        <end position="119"/>
    </location>
</feature>
<dbReference type="RefSeq" id="WP_012632063.1">
    <property type="nucleotide sequence ID" value="NC_011891.1"/>
</dbReference>